<reference evidence="2" key="2">
    <citation type="submission" date="2015-03" db="UniProtKB">
        <authorList>
            <consortium name="EnsemblPlants"/>
        </authorList>
    </citation>
    <scope>IDENTIFICATION</scope>
</reference>
<keyword evidence="3" id="KW-1185">Reference proteome</keyword>
<dbReference type="Gramene" id="OBART07G19960.1">
    <property type="protein sequence ID" value="OBART07G19960.1"/>
    <property type="gene ID" value="OBART07G19960"/>
</dbReference>
<evidence type="ECO:0000313" key="2">
    <source>
        <dbReference type="EnsemblPlants" id="OBART07G19960.1"/>
    </source>
</evidence>
<evidence type="ECO:0000313" key="3">
    <source>
        <dbReference type="Proteomes" id="UP000026960"/>
    </source>
</evidence>
<feature type="compositionally biased region" description="Low complexity" evidence="1">
    <location>
        <begin position="63"/>
        <end position="76"/>
    </location>
</feature>
<protein>
    <submittedName>
        <fullName evidence="2">Uncharacterized protein</fullName>
    </submittedName>
</protein>
<reference evidence="2" key="1">
    <citation type="journal article" date="2009" name="Rice">
        <title>De Novo Next Generation Sequencing of Plant Genomes.</title>
        <authorList>
            <person name="Rounsley S."/>
            <person name="Marri P.R."/>
            <person name="Yu Y."/>
            <person name="He R."/>
            <person name="Sisneros N."/>
            <person name="Goicoechea J.L."/>
            <person name="Lee S.J."/>
            <person name="Angelova A."/>
            <person name="Kudrna D."/>
            <person name="Luo M."/>
            <person name="Affourtit J."/>
            <person name="Desany B."/>
            <person name="Knight J."/>
            <person name="Niazi F."/>
            <person name="Egholm M."/>
            <person name="Wing R.A."/>
        </authorList>
    </citation>
    <scope>NUCLEOTIDE SEQUENCE [LARGE SCALE GENOMIC DNA]</scope>
    <source>
        <strain evidence="2">cv. IRGC 105608</strain>
    </source>
</reference>
<name>A0A0D3GST4_9ORYZ</name>
<sequence length="76" mass="7728">MAASPKPPLRRHLAAHQWPPGPPGTTAVVQLPGRRTTSSAADADAVQPQLTHRSLRAAPPPAAAAASPAASRLDLA</sequence>
<dbReference type="EnsemblPlants" id="OBART07G19960.1">
    <property type="protein sequence ID" value="OBART07G19960.1"/>
    <property type="gene ID" value="OBART07G19960"/>
</dbReference>
<dbReference type="PaxDb" id="65489-OBART07G19960.1"/>
<dbReference type="Proteomes" id="UP000026960">
    <property type="component" value="Chromosome 7"/>
</dbReference>
<organism evidence="2">
    <name type="scientific">Oryza barthii</name>
    <dbReference type="NCBI Taxonomy" id="65489"/>
    <lineage>
        <taxon>Eukaryota</taxon>
        <taxon>Viridiplantae</taxon>
        <taxon>Streptophyta</taxon>
        <taxon>Embryophyta</taxon>
        <taxon>Tracheophyta</taxon>
        <taxon>Spermatophyta</taxon>
        <taxon>Magnoliopsida</taxon>
        <taxon>Liliopsida</taxon>
        <taxon>Poales</taxon>
        <taxon>Poaceae</taxon>
        <taxon>BOP clade</taxon>
        <taxon>Oryzoideae</taxon>
        <taxon>Oryzeae</taxon>
        <taxon>Oryzinae</taxon>
        <taxon>Oryza</taxon>
    </lineage>
</organism>
<accession>A0A0D3GST4</accession>
<dbReference type="HOGENOM" id="CLU_2658421_0_0_1"/>
<dbReference type="AlphaFoldDB" id="A0A0D3GST4"/>
<proteinExistence type="predicted"/>
<evidence type="ECO:0000256" key="1">
    <source>
        <dbReference type="SAM" id="MobiDB-lite"/>
    </source>
</evidence>
<feature type="region of interest" description="Disordered" evidence="1">
    <location>
        <begin position="1"/>
        <end position="76"/>
    </location>
</feature>